<evidence type="ECO:0000313" key="2">
    <source>
        <dbReference type="Proteomes" id="UP001341840"/>
    </source>
</evidence>
<comment type="caution">
    <text evidence="1">The sequence shown here is derived from an EMBL/GenBank/DDBJ whole genome shotgun (WGS) entry which is preliminary data.</text>
</comment>
<sequence length="112" mass="12628">MIGATSPAILMSANSKRMDGFGRRSNRMEARRDAESEPALMIWRCCHYDVMDKFAITVLNVSGRLGTDENDVLKYIDRVKQSFAALDVEFLNISDLEVMAKTLGYPSYTAMH</sequence>
<evidence type="ECO:0000313" key="1">
    <source>
        <dbReference type="EMBL" id="MED6109398.1"/>
    </source>
</evidence>
<name>A0ABU6QC38_9FABA</name>
<reference evidence="1 2" key="1">
    <citation type="journal article" date="2023" name="Plants (Basel)">
        <title>Bridging the Gap: Combining Genomics and Transcriptomics Approaches to Understand Stylosanthes scabra, an Orphan Legume from the Brazilian Caatinga.</title>
        <authorList>
            <person name="Ferreira-Neto J.R.C."/>
            <person name="da Silva M.D."/>
            <person name="Binneck E."/>
            <person name="de Melo N.F."/>
            <person name="da Silva R.H."/>
            <person name="de Melo A.L.T.M."/>
            <person name="Pandolfi V."/>
            <person name="Bustamante F.O."/>
            <person name="Brasileiro-Vidal A.C."/>
            <person name="Benko-Iseppon A.M."/>
        </authorList>
    </citation>
    <scope>NUCLEOTIDE SEQUENCE [LARGE SCALE GENOMIC DNA]</scope>
    <source>
        <tissue evidence="1">Leaves</tissue>
    </source>
</reference>
<proteinExistence type="predicted"/>
<dbReference type="Proteomes" id="UP001341840">
    <property type="component" value="Unassembled WGS sequence"/>
</dbReference>
<accession>A0ABU6QC38</accession>
<gene>
    <name evidence="1" type="ORF">PIB30_033189</name>
</gene>
<organism evidence="1 2">
    <name type="scientific">Stylosanthes scabra</name>
    <dbReference type="NCBI Taxonomy" id="79078"/>
    <lineage>
        <taxon>Eukaryota</taxon>
        <taxon>Viridiplantae</taxon>
        <taxon>Streptophyta</taxon>
        <taxon>Embryophyta</taxon>
        <taxon>Tracheophyta</taxon>
        <taxon>Spermatophyta</taxon>
        <taxon>Magnoliopsida</taxon>
        <taxon>eudicotyledons</taxon>
        <taxon>Gunneridae</taxon>
        <taxon>Pentapetalae</taxon>
        <taxon>rosids</taxon>
        <taxon>fabids</taxon>
        <taxon>Fabales</taxon>
        <taxon>Fabaceae</taxon>
        <taxon>Papilionoideae</taxon>
        <taxon>50 kb inversion clade</taxon>
        <taxon>dalbergioids sensu lato</taxon>
        <taxon>Dalbergieae</taxon>
        <taxon>Pterocarpus clade</taxon>
        <taxon>Stylosanthes</taxon>
    </lineage>
</organism>
<keyword evidence="2" id="KW-1185">Reference proteome</keyword>
<protein>
    <submittedName>
        <fullName evidence="1">Uncharacterized protein</fullName>
    </submittedName>
</protein>
<dbReference type="EMBL" id="JASCZI010000149">
    <property type="protein sequence ID" value="MED6109398.1"/>
    <property type="molecule type" value="Genomic_DNA"/>
</dbReference>